<evidence type="ECO:0000313" key="3">
    <source>
        <dbReference type="EMBL" id="KHJ81194.1"/>
    </source>
</evidence>
<evidence type="ECO:0000256" key="2">
    <source>
        <dbReference type="SAM" id="MobiDB-lite"/>
    </source>
</evidence>
<accession>A0A0B1S8E8</accession>
<name>A0A0B1S8E8_OESDE</name>
<dbReference type="EMBL" id="KN592814">
    <property type="protein sequence ID" value="KHJ81194.1"/>
    <property type="molecule type" value="Genomic_DNA"/>
</dbReference>
<dbReference type="AlphaFoldDB" id="A0A0B1S8E8"/>
<dbReference type="Proteomes" id="UP000053660">
    <property type="component" value="Unassembled WGS sequence"/>
</dbReference>
<proteinExistence type="predicted"/>
<gene>
    <name evidence="3" type="ORF">OESDEN_19120</name>
</gene>
<protein>
    <submittedName>
        <fullName evidence="3">Uncharacterized protein</fullName>
    </submittedName>
</protein>
<evidence type="ECO:0000256" key="1">
    <source>
        <dbReference type="SAM" id="Coils"/>
    </source>
</evidence>
<sequence length="145" mass="16703">MSDADIEYCRKKYSLLEEQFNHQKSRNEELEERLLHMVEKVESEKKKLADEIDALTRKLECLNGRKKDDASGSDDLGEPEDPLMTDSQDVVQLSRVSQQKVILGARNAKYVSHQTKGYLHFPVLGFEEGLIYGFRWEKGSVVKIV</sequence>
<reference evidence="3 4" key="1">
    <citation type="submission" date="2014-03" db="EMBL/GenBank/DDBJ databases">
        <title>Draft genome of the hookworm Oesophagostomum dentatum.</title>
        <authorList>
            <person name="Mitreva M."/>
        </authorList>
    </citation>
    <scope>NUCLEOTIDE SEQUENCE [LARGE SCALE GENOMIC DNA]</scope>
    <source>
        <strain evidence="3 4">OD-Hann</strain>
    </source>
</reference>
<keyword evidence="1" id="KW-0175">Coiled coil</keyword>
<evidence type="ECO:0000313" key="4">
    <source>
        <dbReference type="Proteomes" id="UP000053660"/>
    </source>
</evidence>
<feature type="region of interest" description="Disordered" evidence="2">
    <location>
        <begin position="65"/>
        <end position="88"/>
    </location>
</feature>
<feature type="coiled-coil region" evidence="1">
    <location>
        <begin position="13"/>
        <end position="65"/>
    </location>
</feature>
<keyword evidence="4" id="KW-1185">Reference proteome</keyword>
<feature type="compositionally biased region" description="Acidic residues" evidence="2">
    <location>
        <begin position="71"/>
        <end position="83"/>
    </location>
</feature>
<dbReference type="OrthoDB" id="5822666at2759"/>
<organism evidence="3 4">
    <name type="scientific">Oesophagostomum dentatum</name>
    <name type="common">Nodular worm</name>
    <dbReference type="NCBI Taxonomy" id="61180"/>
    <lineage>
        <taxon>Eukaryota</taxon>
        <taxon>Metazoa</taxon>
        <taxon>Ecdysozoa</taxon>
        <taxon>Nematoda</taxon>
        <taxon>Chromadorea</taxon>
        <taxon>Rhabditida</taxon>
        <taxon>Rhabditina</taxon>
        <taxon>Rhabditomorpha</taxon>
        <taxon>Strongyloidea</taxon>
        <taxon>Strongylidae</taxon>
        <taxon>Oesophagostomum</taxon>
    </lineage>
</organism>